<evidence type="ECO:0000313" key="1">
    <source>
        <dbReference type="EMBL" id="CAI2374445.1"/>
    </source>
</evidence>
<name>A0AAD1XKM3_EUPCR</name>
<dbReference type="AlphaFoldDB" id="A0AAD1XKM3"/>
<comment type="caution">
    <text evidence="1">The sequence shown here is derived from an EMBL/GenBank/DDBJ whole genome shotgun (WGS) entry which is preliminary data.</text>
</comment>
<gene>
    <name evidence="1" type="ORF">ECRASSUSDP1_LOCUS15798</name>
</gene>
<accession>A0AAD1XKM3</accession>
<keyword evidence="2" id="KW-1185">Reference proteome</keyword>
<organism evidence="1 2">
    <name type="scientific">Euplotes crassus</name>
    <dbReference type="NCBI Taxonomy" id="5936"/>
    <lineage>
        <taxon>Eukaryota</taxon>
        <taxon>Sar</taxon>
        <taxon>Alveolata</taxon>
        <taxon>Ciliophora</taxon>
        <taxon>Intramacronucleata</taxon>
        <taxon>Spirotrichea</taxon>
        <taxon>Hypotrichia</taxon>
        <taxon>Euplotida</taxon>
        <taxon>Euplotidae</taxon>
        <taxon>Moneuplotes</taxon>
    </lineage>
</organism>
<dbReference type="Proteomes" id="UP001295684">
    <property type="component" value="Unassembled WGS sequence"/>
</dbReference>
<proteinExistence type="predicted"/>
<sequence length="262" mass="30342">MESDMAKQEEISQIEGKINNILQESTHEHIIKSENSPDLRIADPISHHRILTTKNPLEVYLQKVSSLKNINTKIQKLIIADTKELHPASYCNSKMTLILKYVHQNSVERLQIEGSREKWVLPNKALPPLCSILNKNTQIVFLYSLEISKKQLQRIISNSTKCLRVTFGNCKLEMKDLKFSTGFIAELTFLSFIGCALVKHSNWQNHPEHIYHLLKAISSSRLKNTLKKLDLYPLKLNLQDMESWIKELNLEKLQIIYKPKTK</sequence>
<dbReference type="EMBL" id="CAMPGE010015846">
    <property type="protein sequence ID" value="CAI2374445.1"/>
    <property type="molecule type" value="Genomic_DNA"/>
</dbReference>
<reference evidence="1" key="1">
    <citation type="submission" date="2023-07" db="EMBL/GenBank/DDBJ databases">
        <authorList>
            <consortium name="AG Swart"/>
            <person name="Singh M."/>
            <person name="Singh A."/>
            <person name="Seah K."/>
            <person name="Emmerich C."/>
        </authorList>
    </citation>
    <scope>NUCLEOTIDE SEQUENCE</scope>
    <source>
        <strain evidence="1">DP1</strain>
    </source>
</reference>
<protein>
    <submittedName>
        <fullName evidence="1">Uncharacterized protein</fullName>
    </submittedName>
</protein>
<evidence type="ECO:0000313" key="2">
    <source>
        <dbReference type="Proteomes" id="UP001295684"/>
    </source>
</evidence>